<proteinExistence type="predicted"/>
<accession>A0A8T0DW34</accession>
<dbReference type="AlphaFoldDB" id="A0A8T0DW34"/>
<comment type="caution">
    <text evidence="1">The sequence shown here is derived from an EMBL/GenBank/DDBJ whole genome shotgun (WGS) entry which is preliminary data.</text>
</comment>
<gene>
    <name evidence="1" type="ORF">P879_03799</name>
</gene>
<evidence type="ECO:0000313" key="2">
    <source>
        <dbReference type="Proteomes" id="UP000699462"/>
    </source>
</evidence>
<reference evidence="1 2" key="1">
    <citation type="submission" date="2019-07" db="EMBL/GenBank/DDBJ databases">
        <title>Annotation for the trematode Paragonimus westermani.</title>
        <authorList>
            <person name="Choi Y.-J."/>
        </authorList>
    </citation>
    <scope>NUCLEOTIDE SEQUENCE [LARGE SCALE GENOMIC DNA]</scope>
    <source>
        <strain evidence="1">180907_Pwestermani</strain>
    </source>
</reference>
<organism evidence="1 2">
    <name type="scientific">Paragonimus westermani</name>
    <dbReference type="NCBI Taxonomy" id="34504"/>
    <lineage>
        <taxon>Eukaryota</taxon>
        <taxon>Metazoa</taxon>
        <taxon>Spiralia</taxon>
        <taxon>Lophotrochozoa</taxon>
        <taxon>Platyhelminthes</taxon>
        <taxon>Trematoda</taxon>
        <taxon>Digenea</taxon>
        <taxon>Plagiorchiida</taxon>
        <taxon>Troglotremata</taxon>
        <taxon>Troglotrematidae</taxon>
        <taxon>Paragonimus</taxon>
    </lineage>
</organism>
<dbReference type="EMBL" id="JTDF01000166">
    <property type="protein sequence ID" value="KAF8572119.1"/>
    <property type="molecule type" value="Genomic_DNA"/>
</dbReference>
<dbReference type="Proteomes" id="UP000699462">
    <property type="component" value="Unassembled WGS sequence"/>
</dbReference>
<protein>
    <submittedName>
        <fullName evidence="1">Uncharacterized protein</fullName>
    </submittedName>
</protein>
<name>A0A8T0DW34_9TREM</name>
<evidence type="ECO:0000313" key="1">
    <source>
        <dbReference type="EMBL" id="KAF8572119.1"/>
    </source>
</evidence>
<keyword evidence="2" id="KW-1185">Reference proteome</keyword>
<dbReference type="OrthoDB" id="10444718at2759"/>
<sequence length="157" mass="17586">MEEYVSLAVYIEMELTINSTVFSTNKTESEAVEDLLVEFLTSALGDTVRSIRPQMVMEMRAIFKVWTLVYLDSEVFFSQLSDTLQPKSANELLQNMITARLGEFSDLFSLKGDLIFRDWFVQAHGVCIPSTTSTLKSTSGILVAVLFISALHESVLS</sequence>